<evidence type="ECO:0000256" key="1">
    <source>
        <dbReference type="ARBA" id="ARBA00022630"/>
    </source>
</evidence>
<name>A0A1I4DA01_9ACTN</name>
<dbReference type="EMBL" id="FOSG01000010">
    <property type="protein sequence ID" value="SFK90312.1"/>
    <property type="molecule type" value="Genomic_DNA"/>
</dbReference>
<evidence type="ECO:0000259" key="5">
    <source>
        <dbReference type="Pfam" id="PF00296"/>
    </source>
</evidence>
<reference evidence="7" key="1">
    <citation type="submission" date="2016-10" db="EMBL/GenBank/DDBJ databases">
        <authorList>
            <person name="Varghese N."/>
            <person name="Submissions S."/>
        </authorList>
    </citation>
    <scope>NUCLEOTIDE SEQUENCE [LARGE SCALE GENOMIC DNA]</scope>
    <source>
        <strain evidence="7">PL19</strain>
    </source>
</reference>
<dbReference type="InterPro" id="IPR050172">
    <property type="entry name" value="SsuD_RutA_monooxygenase"/>
</dbReference>
<keyword evidence="7" id="KW-1185">Reference proteome</keyword>
<gene>
    <name evidence="6" type="ORF">SAMN05192584_11026</name>
</gene>
<organism evidence="6 7">
    <name type="scientific">Streptomyces pini</name>
    <dbReference type="NCBI Taxonomy" id="1520580"/>
    <lineage>
        <taxon>Bacteria</taxon>
        <taxon>Bacillati</taxon>
        <taxon>Actinomycetota</taxon>
        <taxon>Actinomycetes</taxon>
        <taxon>Kitasatosporales</taxon>
        <taxon>Streptomycetaceae</taxon>
        <taxon>Streptomyces</taxon>
    </lineage>
</organism>
<evidence type="ECO:0000256" key="4">
    <source>
        <dbReference type="ARBA" id="ARBA00023033"/>
    </source>
</evidence>
<keyword evidence="3" id="KW-0560">Oxidoreductase</keyword>
<evidence type="ECO:0000313" key="7">
    <source>
        <dbReference type="Proteomes" id="UP000198928"/>
    </source>
</evidence>
<evidence type="ECO:0000256" key="3">
    <source>
        <dbReference type="ARBA" id="ARBA00023002"/>
    </source>
</evidence>
<dbReference type="PANTHER" id="PTHR42847">
    <property type="entry name" value="ALKANESULFONATE MONOOXYGENASE"/>
    <property type="match status" value="1"/>
</dbReference>
<dbReference type="InterPro" id="IPR011251">
    <property type="entry name" value="Luciferase-like_dom"/>
</dbReference>
<evidence type="ECO:0000313" key="6">
    <source>
        <dbReference type="EMBL" id="SFK90312.1"/>
    </source>
</evidence>
<dbReference type="OrthoDB" id="143323at2"/>
<dbReference type="RefSeq" id="WP_093850435.1">
    <property type="nucleotide sequence ID" value="NZ_FOSG01000010.1"/>
</dbReference>
<dbReference type="GO" id="GO:0046306">
    <property type="term" value="P:alkanesulfonate catabolic process"/>
    <property type="evidence" value="ECO:0007669"/>
    <property type="project" value="TreeGrafter"/>
</dbReference>
<dbReference type="Proteomes" id="UP000198928">
    <property type="component" value="Unassembled WGS sequence"/>
</dbReference>
<dbReference type="GO" id="GO:0008726">
    <property type="term" value="F:alkanesulfonate monooxygenase activity"/>
    <property type="evidence" value="ECO:0007669"/>
    <property type="project" value="TreeGrafter"/>
</dbReference>
<dbReference type="InterPro" id="IPR036661">
    <property type="entry name" value="Luciferase-like_sf"/>
</dbReference>
<keyword evidence="4" id="KW-0503">Monooxygenase</keyword>
<dbReference type="InterPro" id="IPR019952">
    <property type="entry name" value="F420_OxRdatse_Rv1855c_pred"/>
</dbReference>
<proteinExistence type="predicted"/>
<dbReference type="Gene3D" id="3.20.20.30">
    <property type="entry name" value="Luciferase-like domain"/>
    <property type="match status" value="1"/>
</dbReference>
<dbReference type="NCBIfam" id="TIGR03560">
    <property type="entry name" value="F420_Rv1855c"/>
    <property type="match status" value="1"/>
</dbReference>
<dbReference type="Pfam" id="PF00296">
    <property type="entry name" value="Bac_luciferase"/>
    <property type="match status" value="1"/>
</dbReference>
<evidence type="ECO:0000256" key="2">
    <source>
        <dbReference type="ARBA" id="ARBA00022643"/>
    </source>
</evidence>
<dbReference type="AlphaFoldDB" id="A0A1I4DA01"/>
<dbReference type="SUPFAM" id="SSF51679">
    <property type="entry name" value="Bacterial luciferase-like"/>
    <property type="match status" value="1"/>
</dbReference>
<keyword evidence="1" id="KW-0285">Flavoprotein</keyword>
<protein>
    <submittedName>
        <fullName evidence="6">Probable F420-dependent oxidoreductase, Rv1855c family</fullName>
    </submittedName>
</protein>
<sequence length="307" mass="33343">MDLRIFTEPQQGASYDTLLTVAKATEDLGFDAFFRSDHYLKMGDVDGLPGPTDAWITLAGLARETRRIRLGTLMTAATFRLPGVLAIQVAQVDAMSGGRVELGLGAGWFEAEHTAYGIPFPRQKFSRLQEQLEIVTGLWATEPGKTFSYDGAHYRLTDSPALPKPAQARVPVLVGGMGAKRTPALAARFADEFNVPFVSVEDSERQFGRVRAAAEEHGRAADDLIYSNALVACVGRNDAEVARRAAAIGREVDELKENGLAGSPAEVVDKIGRYAEAGSSRIYLQILDLHDLDHLELISSQVQSRLG</sequence>
<keyword evidence="2" id="KW-0288">FMN</keyword>
<feature type="domain" description="Luciferase-like" evidence="5">
    <location>
        <begin position="7"/>
        <end position="248"/>
    </location>
</feature>
<accession>A0A1I4DA01</accession>
<dbReference type="PANTHER" id="PTHR42847:SF4">
    <property type="entry name" value="ALKANESULFONATE MONOOXYGENASE-RELATED"/>
    <property type="match status" value="1"/>
</dbReference>